<reference evidence="5 6" key="1">
    <citation type="submission" date="2016-12" db="EMBL/GenBank/DDBJ databases">
        <authorList>
            <person name="Song W.-J."/>
            <person name="Kurnit D.M."/>
        </authorList>
    </citation>
    <scope>NUCLEOTIDE SEQUENCE [LARGE SCALE GENOMIC DNA]</scope>
    <source>
        <strain evidence="5 6">DSM 18488</strain>
    </source>
</reference>
<dbReference type="GO" id="GO:0042597">
    <property type="term" value="C:periplasmic space"/>
    <property type="evidence" value="ECO:0007669"/>
    <property type="project" value="UniProtKB-SubCell"/>
</dbReference>
<evidence type="ECO:0000256" key="1">
    <source>
        <dbReference type="ARBA" id="ARBA00004418"/>
    </source>
</evidence>
<gene>
    <name evidence="5" type="ORF">SAMN02745220_00128</name>
</gene>
<evidence type="ECO:0000256" key="3">
    <source>
        <dbReference type="ARBA" id="ARBA00023002"/>
    </source>
</evidence>
<dbReference type="EMBL" id="FRFE01000001">
    <property type="protein sequence ID" value="SHO42743.1"/>
    <property type="molecule type" value="Genomic_DNA"/>
</dbReference>
<dbReference type="PANTHER" id="PTHR42845">
    <property type="entry name" value="COENZYME F420-REDUCING HYDROGENASE, GAMMA SUBUNIT"/>
    <property type="match status" value="1"/>
</dbReference>
<dbReference type="PANTHER" id="PTHR42845:SF2">
    <property type="entry name" value="F420-NON-REDUCING HYDROGENASE VHU SUBUNIT G"/>
    <property type="match status" value="1"/>
</dbReference>
<keyword evidence="2" id="KW-0574">Periplasm</keyword>
<sequence length="281" mass="30561">MRFAVLQLTGCAGCEVSLLNAGEELDLAKLAYMPLVVTAHDVPGVDVLLVTGGIRTDEDLLKLRESASRVKKIIAVGTCAISGGVAGLGDRHDIRELFLANTHQGRVPRMLPKCRPIDTEVKVDNYLPGCPPVPSLFVQLLNEPESLKSTSIVCKECGRRKPKDVRPTTLAHEIHKDADPELCLVKQGQLCVGTSTRNGCGAICPRAGFPCVGCRGPSNNLIEKDANAWFSSLIKVFAHMTDIDSQEISEALKSPHLALFLFQFSDYSDTELESRPKEKVL</sequence>
<dbReference type="InterPro" id="IPR006137">
    <property type="entry name" value="NADH_UbQ_OxRdtase-like_20kDa"/>
</dbReference>
<dbReference type="Gene3D" id="3.40.50.700">
    <property type="entry name" value="NADH:ubiquinone oxidoreductase-like, 20kDa subunit"/>
    <property type="match status" value="1"/>
</dbReference>
<protein>
    <submittedName>
        <fullName evidence="5">F420-non-reducing hydrogenase small subunit</fullName>
    </submittedName>
</protein>
<dbReference type="AlphaFoldDB" id="A0A1M7XVQ0"/>
<dbReference type="Proteomes" id="UP000184603">
    <property type="component" value="Unassembled WGS sequence"/>
</dbReference>
<dbReference type="SUPFAM" id="SSF56770">
    <property type="entry name" value="HydA/Nqo6-like"/>
    <property type="match status" value="1"/>
</dbReference>
<accession>A0A1M7XVQ0</accession>
<dbReference type="InterPro" id="IPR037024">
    <property type="entry name" value="NiFe_Hase_small_N_sf"/>
</dbReference>
<dbReference type="GO" id="GO:0051536">
    <property type="term" value="F:iron-sulfur cluster binding"/>
    <property type="evidence" value="ECO:0007669"/>
    <property type="project" value="InterPro"/>
</dbReference>
<keyword evidence="6" id="KW-1185">Reference proteome</keyword>
<organism evidence="5 6">
    <name type="scientific">Desulfopila aestuarii DSM 18488</name>
    <dbReference type="NCBI Taxonomy" id="1121416"/>
    <lineage>
        <taxon>Bacteria</taxon>
        <taxon>Pseudomonadati</taxon>
        <taxon>Thermodesulfobacteriota</taxon>
        <taxon>Desulfobulbia</taxon>
        <taxon>Desulfobulbales</taxon>
        <taxon>Desulfocapsaceae</taxon>
        <taxon>Desulfopila</taxon>
    </lineage>
</organism>
<dbReference type="OrthoDB" id="5429187at2"/>
<evidence type="ECO:0000313" key="5">
    <source>
        <dbReference type="EMBL" id="SHO42743.1"/>
    </source>
</evidence>
<name>A0A1M7XVQ0_9BACT</name>
<dbReference type="GO" id="GO:0016491">
    <property type="term" value="F:oxidoreductase activity"/>
    <property type="evidence" value="ECO:0007669"/>
    <property type="project" value="UniProtKB-KW"/>
</dbReference>
<comment type="subcellular location">
    <subcellularLocation>
        <location evidence="1">Periplasm</location>
    </subcellularLocation>
</comment>
<evidence type="ECO:0000256" key="2">
    <source>
        <dbReference type="ARBA" id="ARBA00022764"/>
    </source>
</evidence>
<proteinExistence type="predicted"/>
<dbReference type="Pfam" id="PF01058">
    <property type="entry name" value="Oxidored_q6"/>
    <property type="match status" value="1"/>
</dbReference>
<evidence type="ECO:0000313" key="6">
    <source>
        <dbReference type="Proteomes" id="UP000184603"/>
    </source>
</evidence>
<feature type="domain" description="NADH:ubiquinone oxidoreductase-like 20kDa subunit" evidence="4">
    <location>
        <begin position="11"/>
        <end position="141"/>
    </location>
</feature>
<keyword evidence="3" id="KW-0560">Oxidoreductase</keyword>
<dbReference type="RefSeq" id="WP_073611503.1">
    <property type="nucleotide sequence ID" value="NZ_FRFE01000001.1"/>
</dbReference>
<evidence type="ECO:0000259" key="4">
    <source>
        <dbReference type="Pfam" id="PF01058"/>
    </source>
</evidence>
<dbReference type="STRING" id="1121416.SAMN02745220_00128"/>
<dbReference type="InterPro" id="IPR051349">
    <property type="entry name" value="Hydrogenase_assoc-protein"/>
</dbReference>